<dbReference type="AlphaFoldDB" id="A0A3S1KA21"/>
<dbReference type="Pfam" id="PF13419">
    <property type="entry name" value="HAD_2"/>
    <property type="match status" value="1"/>
</dbReference>
<dbReference type="RefSeq" id="WP_127191264.1">
    <property type="nucleotide sequence ID" value="NZ_RZNY01000004.1"/>
</dbReference>
<evidence type="ECO:0000313" key="1">
    <source>
        <dbReference type="EMBL" id="RUT47387.1"/>
    </source>
</evidence>
<reference evidence="1 2" key="1">
    <citation type="submission" date="2018-12" db="EMBL/GenBank/DDBJ databases">
        <authorList>
            <person name="Sun L."/>
            <person name="Chen Z."/>
        </authorList>
    </citation>
    <scope>NUCLEOTIDE SEQUENCE [LARGE SCALE GENOMIC DNA]</scope>
    <source>
        <strain evidence="1 2">DSM 15890</strain>
    </source>
</reference>
<proteinExistence type="predicted"/>
<evidence type="ECO:0008006" key="3">
    <source>
        <dbReference type="Google" id="ProtNLM"/>
    </source>
</evidence>
<protein>
    <recommendedName>
        <fullName evidence="3">HAD family hydrolase</fullName>
    </recommendedName>
</protein>
<dbReference type="OrthoDB" id="9809962at2"/>
<keyword evidence="2" id="KW-1185">Reference proteome</keyword>
<name>A0A3S1KA21_9BACL</name>
<gene>
    <name evidence="1" type="ORF">EJP82_06665</name>
</gene>
<dbReference type="EMBL" id="RZNY01000004">
    <property type="protein sequence ID" value="RUT47387.1"/>
    <property type="molecule type" value="Genomic_DNA"/>
</dbReference>
<dbReference type="SUPFAM" id="SSF56784">
    <property type="entry name" value="HAD-like"/>
    <property type="match status" value="1"/>
</dbReference>
<dbReference type="Gene3D" id="3.40.50.1000">
    <property type="entry name" value="HAD superfamily/HAD-like"/>
    <property type="match status" value="1"/>
</dbReference>
<sequence length="111" mass="12765">MADQEAFSPDLAHYFDTLTHSFQTEVMKPDTKIFEIACKSLNILPEECIYLGDGGSNELSSARAFGMESYYASWYIEKWPSWKKHESGRDNVNEFRRSSDIKELVNIAKMA</sequence>
<comment type="caution">
    <text evidence="1">The sequence shown here is derived from an EMBL/GenBank/DDBJ whole genome shotgun (WGS) entry which is preliminary data.</text>
</comment>
<organism evidence="1 2">
    <name type="scientific">Paenibacillus anaericanus</name>
    <dbReference type="NCBI Taxonomy" id="170367"/>
    <lineage>
        <taxon>Bacteria</taxon>
        <taxon>Bacillati</taxon>
        <taxon>Bacillota</taxon>
        <taxon>Bacilli</taxon>
        <taxon>Bacillales</taxon>
        <taxon>Paenibacillaceae</taxon>
        <taxon>Paenibacillus</taxon>
    </lineage>
</organism>
<dbReference type="InterPro" id="IPR041492">
    <property type="entry name" value="HAD_2"/>
</dbReference>
<accession>A0A3S1KA21</accession>
<dbReference type="InterPro" id="IPR023214">
    <property type="entry name" value="HAD_sf"/>
</dbReference>
<dbReference type="InterPro" id="IPR036412">
    <property type="entry name" value="HAD-like_sf"/>
</dbReference>
<dbReference type="Proteomes" id="UP000279446">
    <property type="component" value="Unassembled WGS sequence"/>
</dbReference>
<evidence type="ECO:0000313" key="2">
    <source>
        <dbReference type="Proteomes" id="UP000279446"/>
    </source>
</evidence>